<dbReference type="AlphaFoldDB" id="A0A9P5QA89"/>
<feature type="region of interest" description="Disordered" evidence="1">
    <location>
        <begin position="200"/>
        <end position="278"/>
    </location>
</feature>
<name>A0A9P5QA89_9AGAR</name>
<feature type="compositionally biased region" description="Basic and acidic residues" evidence="1">
    <location>
        <begin position="545"/>
        <end position="562"/>
    </location>
</feature>
<reference evidence="2" key="1">
    <citation type="submission" date="2020-11" db="EMBL/GenBank/DDBJ databases">
        <authorList>
            <consortium name="DOE Joint Genome Institute"/>
            <person name="Ahrendt S."/>
            <person name="Riley R."/>
            <person name="Andreopoulos W."/>
            <person name="Labutti K."/>
            <person name="Pangilinan J."/>
            <person name="Ruiz-Duenas F.J."/>
            <person name="Barrasa J.M."/>
            <person name="Sanchez-Garcia M."/>
            <person name="Camarero S."/>
            <person name="Miyauchi S."/>
            <person name="Serrano A."/>
            <person name="Linde D."/>
            <person name="Babiker R."/>
            <person name="Drula E."/>
            <person name="Ayuso-Fernandez I."/>
            <person name="Pacheco R."/>
            <person name="Padilla G."/>
            <person name="Ferreira P."/>
            <person name="Barriuso J."/>
            <person name="Kellner H."/>
            <person name="Castanera R."/>
            <person name="Alfaro M."/>
            <person name="Ramirez L."/>
            <person name="Pisabarro A.G."/>
            <person name="Kuo A."/>
            <person name="Tritt A."/>
            <person name="Lipzen A."/>
            <person name="He G."/>
            <person name="Yan M."/>
            <person name="Ng V."/>
            <person name="Cullen D."/>
            <person name="Martin F."/>
            <person name="Rosso M.-N."/>
            <person name="Henrissat B."/>
            <person name="Hibbett D."/>
            <person name="Martinez A.T."/>
            <person name="Grigoriev I.V."/>
        </authorList>
    </citation>
    <scope>NUCLEOTIDE SEQUENCE</scope>
    <source>
        <strain evidence="2">AH 40177</strain>
    </source>
</reference>
<feature type="compositionally biased region" description="Polar residues" evidence="1">
    <location>
        <begin position="78"/>
        <end position="95"/>
    </location>
</feature>
<dbReference type="Proteomes" id="UP000772434">
    <property type="component" value="Unassembled WGS sequence"/>
</dbReference>
<organism evidence="2 3">
    <name type="scientific">Rhodocollybia butyracea</name>
    <dbReference type="NCBI Taxonomy" id="206335"/>
    <lineage>
        <taxon>Eukaryota</taxon>
        <taxon>Fungi</taxon>
        <taxon>Dikarya</taxon>
        <taxon>Basidiomycota</taxon>
        <taxon>Agaricomycotina</taxon>
        <taxon>Agaricomycetes</taxon>
        <taxon>Agaricomycetidae</taxon>
        <taxon>Agaricales</taxon>
        <taxon>Marasmiineae</taxon>
        <taxon>Omphalotaceae</taxon>
        <taxon>Rhodocollybia</taxon>
    </lineage>
</organism>
<evidence type="ECO:0000313" key="3">
    <source>
        <dbReference type="Proteomes" id="UP000772434"/>
    </source>
</evidence>
<keyword evidence="3" id="KW-1185">Reference proteome</keyword>
<feature type="compositionally biased region" description="Pro residues" evidence="1">
    <location>
        <begin position="604"/>
        <end position="619"/>
    </location>
</feature>
<feature type="region of interest" description="Disordered" evidence="1">
    <location>
        <begin position="488"/>
        <end position="512"/>
    </location>
</feature>
<gene>
    <name evidence="2" type="ORF">BDP27DRAFT_1282489</name>
</gene>
<proteinExistence type="predicted"/>
<feature type="compositionally biased region" description="Polar residues" evidence="1">
    <location>
        <begin position="15"/>
        <end position="25"/>
    </location>
</feature>
<evidence type="ECO:0000313" key="2">
    <source>
        <dbReference type="EMBL" id="KAF9077563.1"/>
    </source>
</evidence>
<feature type="compositionally biased region" description="Pro residues" evidence="1">
    <location>
        <begin position="253"/>
        <end position="274"/>
    </location>
</feature>
<feature type="compositionally biased region" description="Polar residues" evidence="1">
    <location>
        <begin position="41"/>
        <end position="50"/>
    </location>
</feature>
<evidence type="ECO:0000256" key="1">
    <source>
        <dbReference type="SAM" id="MobiDB-lite"/>
    </source>
</evidence>
<dbReference type="OrthoDB" id="2138242at2759"/>
<feature type="region of interest" description="Disordered" evidence="1">
    <location>
        <begin position="1"/>
        <end position="169"/>
    </location>
</feature>
<feature type="compositionally biased region" description="Polar residues" evidence="1">
    <location>
        <begin position="634"/>
        <end position="657"/>
    </location>
</feature>
<protein>
    <submittedName>
        <fullName evidence="2">Uncharacterized protein</fullName>
    </submittedName>
</protein>
<accession>A0A9P5QA89</accession>
<dbReference type="EMBL" id="JADNRY010000003">
    <property type="protein sequence ID" value="KAF9077563.1"/>
    <property type="molecule type" value="Genomic_DNA"/>
</dbReference>
<feature type="region of interest" description="Disordered" evidence="1">
    <location>
        <begin position="545"/>
        <end position="678"/>
    </location>
</feature>
<sequence length="678" mass="72575">MSVKPGSVIPPSLPSFAQTFSSNSLGPYGPDDNSLPPIQARATTNDSSRVGHSPMPLLSRRSDEDTSRLAGRKRTHAETSSSRNEDSQPNSNRNSPGLARVKEEPEQDMLVPTPSPPNSSENKIHDTSGAPAPSSLNPPPKKRRVTISGAPALNTDVRIVPDQANSTPISPVVIGFTIQRDNPTEVEQIRSSLSVKQQQQALIEQRRGSTAGVMSPAVASGSSAAQGEKSLRPVRRSPNSGIGNRRHTVVNRPPSPPHPPATAVPSHSLPPPPISFARRLGKKRPADILISPRDAHTPEQFAPSIQSAPPIPHAGQQSNGPAVRFTMALPRLPSVMGPGDNVRRTVGGNVPPTPTRFSAQRMPASQGSHPIPGISGRSPPNASVAIASMLVPPTPSALQHPGYSGEKSSFLAPFESFYDALNDSKQLKTWLGEQMQRSKVLIQSLTQQQDKIHEVVDSLVEKKVSGMRAEISGLHKRVEELEDALRVATSSRRPSLEGPTPSKGKGKQLLRNGIPVGTTAGVAEGYTFPPVPAIDRERLRTYESEHRMSPGWGHDKDARDTQDSENGSPAPYEQRRLSLSSSRLDPPRSQPQSVDNSSRTFAVPSPPIPFRDGPSPPHPSGKLSRGGRPPGPIRQQSSPRLLGSASTQDTPTSVTSSPKREENGKNSVSDSPMADRES</sequence>
<comment type="caution">
    <text evidence="2">The sequence shown here is derived from an EMBL/GenBank/DDBJ whole genome shotgun (WGS) entry which is preliminary data.</text>
</comment>